<dbReference type="Gene3D" id="3.30.70.1140">
    <property type="entry name" value="Phospho-2-dehydro-3-deoxyheptonate aldolase, domain 1"/>
    <property type="match status" value="1"/>
</dbReference>
<dbReference type="Gene3D" id="3.20.20.70">
    <property type="entry name" value="Aldolase class I"/>
    <property type="match status" value="1"/>
</dbReference>
<dbReference type="SUPFAM" id="SSF51569">
    <property type="entry name" value="Aldolase"/>
    <property type="match status" value="1"/>
</dbReference>
<evidence type="ECO:0000313" key="4">
    <source>
        <dbReference type="EMBL" id="OCC14859.1"/>
    </source>
</evidence>
<feature type="domain" description="DAHP synthase ferredoxin-like" evidence="3">
    <location>
        <begin position="1"/>
        <end position="73"/>
    </location>
</feature>
<dbReference type="InterPro" id="IPR041071">
    <property type="entry name" value="DAHP_snth_FXD"/>
</dbReference>
<name>A0A1B9F4I2_9BACT</name>
<sequence>MIIILKPDIDPSGVEIQNILGYLRQFPDIKTQISGVRGTSRVVTEIYLIGPTHDIPSEVIEKMPGVERVVRVSSKYRQIGRHGGQLGELGFVYQGLEFNQDAFHIFLGLCAVDTPEHVEIIFRHLKQHNIQTARMGAYKPRTSPYDFQGHGKACLPWLFELAGKYDIKIIAMEVLRPEHIDEIHEALQETGNPTGVMLQIGTRNAQNFELLKAVGSQSTYPILYKRGMGLTLEESLNACEYIASEGNRNIVFCLRGVKSMLGLPHRNLIDFGHVPVVKRLTRLPVCVDPTHSVGLKDRAPDGIYDIFHAAAQGVISGANMLLVEFHPRPEQALCDGPQALTMNELDHFLADMQLVRKCYLERKALGERELFRQLGKGGLNKS</sequence>
<dbReference type="InterPro" id="IPR013785">
    <property type="entry name" value="Aldolase_TIM"/>
</dbReference>
<dbReference type="OrthoDB" id="9802281at2"/>
<feature type="domain" description="DAHP synthetase I/KDSA" evidence="2">
    <location>
        <begin position="100"/>
        <end position="353"/>
    </location>
</feature>
<dbReference type="AlphaFoldDB" id="A0A1B9F4I2"/>
<dbReference type="RefSeq" id="WP_067618836.1">
    <property type="nucleotide sequence ID" value="NZ_MAGO01000008.1"/>
</dbReference>
<dbReference type="Proteomes" id="UP000093080">
    <property type="component" value="Unassembled WGS sequence"/>
</dbReference>
<dbReference type="InterPro" id="IPR006218">
    <property type="entry name" value="DAHP1/KDSA"/>
</dbReference>
<dbReference type="InterPro" id="IPR052899">
    <property type="entry name" value="Class-I_DAHP_synthase"/>
</dbReference>
<dbReference type="GO" id="GO:0016740">
    <property type="term" value="F:transferase activity"/>
    <property type="evidence" value="ECO:0007669"/>
    <property type="project" value="UniProtKB-KW"/>
</dbReference>
<dbReference type="Pfam" id="PF00793">
    <property type="entry name" value="DAHP_synth_1"/>
    <property type="match status" value="1"/>
</dbReference>
<protein>
    <submittedName>
        <fullName evidence="4">2-keto-3-deoxy-D-arabino-heptulosonate-7-phosphate synthase I beta</fullName>
    </submittedName>
</protein>
<evidence type="ECO:0000259" key="2">
    <source>
        <dbReference type="Pfam" id="PF00793"/>
    </source>
</evidence>
<comment type="caution">
    <text evidence="4">The sequence shown here is derived from an EMBL/GenBank/DDBJ whole genome shotgun (WGS) entry which is preliminary data.</text>
</comment>
<evidence type="ECO:0000256" key="1">
    <source>
        <dbReference type="ARBA" id="ARBA00022679"/>
    </source>
</evidence>
<dbReference type="PANTHER" id="PTHR43018">
    <property type="entry name" value="PHOSPHO-2-DEHYDRO-3-DEOXYHEPTONATE ALDOLASE"/>
    <property type="match status" value="1"/>
</dbReference>
<evidence type="ECO:0000259" key="3">
    <source>
        <dbReference type="Pfam" id="PF18152"/>
    </source>
</evidence>
<keyword evidence="5" id="KW-1185">Reference proteome</keyword>
<dbReference type="Pfam" id="PF18152">
    <property type="entry name" value="DAHP_snth_FXD"/>
    <property type="match status" value="1"/>
</dbReference>
<dbReference type="PATRIC" id="fig|1156395.6.peg.1671"/>
<reference evidence="4 5" key="1">
    <citation type="submission" date="2016-06" db="EMBL/GenBank/DDBJ databases">
        <title>Respiratory ammonification of nitrate coupled to the oxidation of elemental sulfur in deep-sea autotrophic thermophilic bacteria.</title>
        <authorList>
            <person name="Slobodkina G.B."/>
            <person name="Mardanov A.V."/>
            <person name="Ravin N.V."/>
            <person name="Frolova A.A."/>
            <person name="Viryasiv M.B."/>
            <person name="Chernyh N.A."/>
            <person name="Bonch-Osmolovskaya E.A."/>
            <person name="Slobodkin A.I."/>
        </authorList>
    </citation>
    <scope>NUCLEOTIDE SEQUENCE [LARGE SCALE GENOMIC DNA]</scope>
    <source>
        <strain evidence="4 5">S69</strain>
    </source>
</reference>
<organism evidence="4 5">
    <name type="scientific">Dissulfuribacter thermophilus</name>
    <dbReference type="NCBI Taxonomy" id="1156395"/>
    <lineage>
        <taxon>Bacteria</taxon>
        <taxon>Pseudomonadati</taxon>
        <taxon>Thermodesulfobacteriota</taxon>
        <taxon>Dissulfuribacteria</taxon>
        <taxon>Dissulfuribacterales</taxon>
        <taxon>Dissulfuribacteraceae</taxon>
        <taxon>Dissulfuribacter</taxon>
    </lineage>
</organism>
<accession>A0A1B9F4I2</accession>
<gene>
    <name evidence="4" type="ORF">DBT_1654</name>
</gene>
<evidence type="ECO:0000313" key="5">
    <source>
        <dbReference type="Proteomes" id="UP000093080"/>
    </source>
</evidence>
<dbReference type="STRING" id="1156395.DBT_1654"/>
<dbReference type="EMBL" id="MAGO01000008">
    <property type="protein sequence ID" value="OCC14859.1"/>
    <property type="molecule type" value="Genomic_DNA"/>
</dbReference>
<keyword evidence="1" id="KW-0808">Transferase</keyword>
<dbReference type="PANTHER" id="PTHR43018:SF1">
    <property type="entry name" value="PROTEIN AROA(G)"/>
    <property type="match status" value="1"/>
</dbReference>
<proteinExistence type="predicted"/>